<keyword evidence="6" id="KW-0238">DNA-binding</keyword>
<dbReference type="InterPro" id="IPR051552">
    <property type="entry name" value="HptR"/>
</dbReference>
<dbReference type="GO" id="GO:0043565">
    <property type="term" value="F:sequence-specific DNA binding"/>
    <property type="evidence" value="ECO:0007669"/>
    <property type="project" value="InterPro"/>
</dbReference>
<dbReference type="PROSITE" id="PS01124">
    <property type="entry name" value="HTH_ARAC_FAMILY_2"/>
    <property type="match status" value="1"/>
</dbReference>
<feature type="modified residue" description="4-aspartylphosphate" evidence="8">
    <location>
        <position position="55"/>
    </location>
</feature>
<evidence type="ECO:0000256" key="3">
    <source>
        <dbReference type="ARBA" id="ARBA00022553"/>
    </source>
</evidence>
<evidence type="ECO:0000256" key="2">
    <source>
        <dbReference type="ARBA" id="ARBA00022490"/>
    </source>
</evidence>
<organism evidence="11 12">
    <name type="scientific">Cohnella herbarum</name>
    <dbReference type="NCBI Taxonomy" id="2728023"/>
    <lineage>
        <taxon>Bacteria</taxon>
        <taxon>Bacillati</taxon>
        <taxon>Bacillota</taxon>
        <taxon>Bacilli</taxon>
        <taxon>Bacillales</taxon>
        <taxon>Paenibacillaceae</taxon>
        <taxon>Cohnella</taxon>
    </lineage>
</organism>
<dbReference type="CDD" id="cd17536">
    <property type="entry name" value="REC_YesN-like"/>
    <property type="match status" value="1"/>
</dbReference>
<dbReference type="PROSITE" id="PS00041">
    <property type="entry name" value="HTH_ARAC_FAMILY_1"/>
    <property type="match status" value="1"/>
</dbReference>
<dbReference type="GO" id="GO:0000160">
    <property type="term" value="P:phosphorelay signal transduction system"/>
    <property type="evidence" value="ECO:0007669"/>
    <property type="project" value="UniProtKB-KW"/>
</dbReference>
<accession>A0A7Z2VS14</accession>
<dbReference type="InterPro" id="IPR018062">
    <property type="entry name" value="HTH_AraC-typ_CS"/>
</dbReference>
<feature type="domain" description="HTH araC/xylS-type" evidence="9">
    <location>
        <begin position="424"/>
        <end position="523"/>
    </location>
</feature>
<dbReference type="SUPFAM" id="SSF46689">
    <property type="entry name" value="Homeodomain-like"/>
    <property type="match status" value="2"/>
</dbReference>
<keyword evidence="12" id="KW-1185">Reference proteome</keyword>
<dbReference type="Gene3D" id="1.10.10.60">
    <property type="entry name" value="Homeodomain-like"/>
    <property type="match status" value="2"/>
</dbReference>
<evidence type="ECO:0000259" key="10">
    <source>
        <dbReference type="PROSITE" id="PS50110"/>
    </source>
</evidence>
<evidence type="ECO:0000256" key="5">
    <source>
        <dbReference type="ARBA" id="ARBA00023015"/>
    </source>
</evidence>
<feature type="domain" description="Response regulatory" evidence="10">
    <location>
        <begin position="3"/>
        <end position="120"/>
    </location>
</feature>
<dbReference type="SMART" id="SM00448">
    <property type="entry name" value="REC"/>
    <property type="match status" value="1"/>
</dbReference>
<evidence type="ECO:0000256" key="8">
    <source>
        <dbReference type="PROSITE-ProRule" id="PRU00169"/>
    </source>
</evidence>
<dbReference type="PRINTS" id="PR00032">
    <property type="entry name" value="HTHARAC"/>
</dbReference>
<protein>
    <submittedName>
        <fullName evidence="11">Response regulator</fullName>
    </submittedName>
</protein>
<dbReference type="InterPro" id="IPR001789">
    <property type="entry name" value="Sig_transdc_resp-reg_receiver"/>
</dbReference>
<keyword evidence="5" id="KW-0805">Transcription regulation</keyword>
<keyword evidence="2" id="KW-0963">Cytoplasm</keyword>
<evidence type="ECO:0000256" key="6">
    <source>
        <dbReference type="ARBA" id="ARBA00023125"/>
    </source>
</evidence>
<dbReference type="Pfam" id="PF00072">
    <property type="entry name" value="Response_reg"/>
    <property type="match status" value="1"/>
</dbReference>
<evidence type="ECO:0000313" key="12">
    <source>
        <dbReference type="Proteomes" id="UP000502248"/>
    </source>
</evidence>
<comment type="subcellular location">
    <subcellularLocation>
        <location evidence="1">Cytoplasm</location>
    </subcellularLocation>
</comment>
<dbReference type="Proteomes" id="UP000502248">
    <property type="component" value="Chromosome"/>
</dbReference>
<evidence type="ECO:0000259" key="9">
    <source>
        <dbReference type="PROSITE" id="PS01124"/>
    </source>
</evidence>
<dbReference type="PROSITE" id="PS50110">
    <property type="entry name" value="RESPONSE_REGULATORY"/>
    <property type="match status" value="1"/>
</dbReference>
<dbReference type="Pfam" id="PF12833">
    <property type="entry name" value="HTH_18"/>
    <property type="match status" value="1"/>
</dbReference>
<dbReference type="InterPro" id="IPR018060">
    <property type="entry name" value="HTH_AraC"/>
</dbReference>
<dbReference type="AlphaFoldDB" id="A0A7Z2VS14"/>
<dbReference type="EMBL" id="CP051680">
    <property type="protein sequence ID" value="QJD88428.1"/>
    <property type="molecule type" value="Genomic_DNA"/>
</dbReference>
<name>A0A7Z2VS14_9BACL</name>
<evidence type="ECO:0000256" key="7">
    <source>
        <dbReference type="ARBA" id="ARBA00023163"/>
    </source>
</evidence>
<dbReference type="PANTHER" id="PTHR42713:SF3">
    <property type="entry name" value="TRANSCRIPTIONAL REGULATORY PROTEIN HPTR"/>
    <property type="match status" value="1"/>
</dbReference>
<dbReference type="PANTHER" id="PTHR42713">
    <property type="entry name" value="HISTIDINE KINASE-RELATED"/>
    <property type="match status" value="1"/>
</dbReference>
<dbReference type="InterPro" id="IPR020449">
    <property type="entry name" value="Tscrpt_reg_AraC-type_HTH"/>
</dbReference>
<keyword evidence="7" id="KW-0804">Transcription</keyword>
<evidence type="ECO:0000256" key="4">
    <source>
        <dbReference type="ARBA" id="ARBA00023012"/>
    </source>
</evidence>
<evidence type="ECO:0000256" key="1">
    <source>
        <dbReference type="ARBA" id="ARBA00004496"/>
    </source>
</evidence>
<proteinExistence type="predicted"/>
<dbReference type="GO" id="GO:0005737">
    <property type="term" value="C:cytoplasm"/>
    <property type="evidence" value="ECO:0007669"/>
    <property type="project" value="UniProtKB-SubCell"/>
</dbReference>
<sequence length="526" mass="59762">MMKLLLVEDERLTREGIRNDIAWERLGIMEVMEATDGVHALSITEQFCPDIVLTDIRMPRMDGVGLATELRRNNPRCKIIFMSGYADKEYLKAAISLKAVSYVEKPIDIDELREALESAAILCAEERRHLEREAAAKETMEASRELVKQEIALRLIGDAYEGTLLNSRLEIAEFPLSLAAPCVTVLLKIVAPQPSPNHIIAIVETCISTSGLRYLFAAKNELHSVLHLFGSERAPLDPFVLRNVCHCLSSELNGHYDRYSITAGDIVDGYVLLIQSYTSAVVRMQEAFYRPPCSIATSDYPVAPPSESDNDAKRQVVKEMHEALRNERFAELEALIRRLTDFLRQRPDELVSATKEIFYRFMLEMDGFANQRGIALFPLSAETDQPWELLLQCHYLEDAEDAVLLKMRQLMEAVTSEGKGGMASRIMKYIHEHYADESLSVGEISERMEMTSSHLIAVFKESTGTTIKQYLMEYRVEKAKQLLTGDRLKIFDVASQVGYKDGEYFAKIFRKFTGLTPSAYRERFRL</sequence>
<reference evidence="11 12" key="1">
    <citation type="submission" date="2020-04" db="EMBL/GenBank/DDBJ databases">
        <title>Genome sequencing of novel species.</title>
        <authorList>
            <person name="Heo J."/>
            <person name="Kim S.-J."/>
            <person name="Kim J.-S."/>
            <person name="Hong S.-B."/>
            <person name="Kwon S.-W."/>
        </authorList>
    </citation>
    <scope>NUCLEOTIDE SEQUENCE [LARGE SCALE GENOMIC DNA]</scope>
    <source>
        <strain evidence="11 12">MFER-1</strain>
    </source>
</reference>
<dbReference type="SMART" id="SM00342">
    <property type="entry name" value="HTH_ARAC"/>
    <property type="match status" value="1"/>
</dbReference>
<gene>
    <name evidence="11" type="ORF">HH215_30805</name>
</gene>
<dbReference type="InterPro" id="IPR009057">
    <property type="entry name" value="Homeodomain-like_sf"/>
</dbReference>
<dbReference type="KEGG" id="cheb:HH215_30805"/>
<dbReference type="Gene3D" id="3.40.50.2300">
    <property type="match status" value="1"/>
</dbReference>
<keyword evidence="3 8" id="KW-0597">Phosphoprotein</keyword>
<evidence type="ECO:0000313" key="11">
    <source>
        <dbReference type="EMBL" id="QJD88428.1"/>
    </source>
</evidence>
<dbReference type="InterPro" id="IPR011006">
    <property type="entry name" value="CheY-like_superfamily"/>
</dbReference>
<keyword evidence="4" id="KW-0902">Two-component regulatory system</keyword>
<dbReference type="GO" id="GO:0003700">
    <property type="term" value="F:DNA-binding transcription factor activity"/>
    <property type="evidence" value="ECO:0007669"/>
    <property type="project" value="InterPro"/>
</dbReference>
<dbReference type="SUPFAM" id="SSF52172">
    <property type="entry name" value="CheY-like"/>
    <property type="match status" value="1"/>
</dbReference>